<dbReference type="EMBL" id="KV453912">
    <property type="protein sequence ID" value="ODV79248.1"/>
    <property type="molecule type" value="Genomic_DNA"/>
</dbReference>
<organism evidence="4 5">
    <name type="scientific">Suhomyces tanzawaensis NRRL Y-17324</name>
    <dbReference type="NCBI Taxonomy" id="984487"/>
    <lineage>
        <taxon>Eukaryota</taxon>
        <taxon>Fungi</taxon>
        <taxon>Dikarya</taxon>
        <taxon>Ascomycota</taxon>
        <taxon>Saccharomycotina</taxon>
        <taxon>Pichiomycetes</taxon>
        <taxon>Debaryomycetaceae</taxon>
        <taxon>Suhomyces</taxon>
    </lineage>
</organism>
<dbReference type="PROSITE" id="PS50404">
    <property type="entry name" value="GST_NTER"/>
    <property type="match status" value="1"/>
</dbReference>
<dbReference type="GO" id="GO:0016740">
    <property type="term" value="F:transferase activity"/>
    <property type="evidence" value="ECO:0007669"/>
    <property type="project" value="UniProtKB-KW"/>
</dbReference>
<reference evidence="5" key="1">
    <citation type="submission" date="2016-05" db="EMBL/GenBank/DDBJ databases">
        <title>Comparative genomics of biotechnologically important yeasts.</title>
        <authorList>
            <consortium name="DOE Joint Genome Institute"/>
            <person name="Riley R."/>
            <person name="Haridas S."/>
            <person name="Wolfe K.H."/>
            <person name="Lopes M.R."/>
            <person name="Hittinger C.T."/>
            <person name="Goker M."/>
            <person name="Salamov A."/>
            <person name="Wisecaver J."/>
            <person name="Long T.M."/>
            <person name="Aerts A.L."/>
            <person name="Barry K."/>
            <person name="Choi C."/>
            <person name="Clum A."/>
            <person name="Coughlan A.Y."/>
            <person name="Deshpande S."/>
            <person name="Douglass A.P."/>
            <person name="Hanson S.J."/>
            <person name="Klenk H.-P."/>
            <person name="Labutti K."/>
            <person name="Lapidus A."/>
            <person name="Lindquist E."/>
            <person name="Lipzen A."/>
            <person name="Meier-Kolthoff J.P."/>
            <person name="Ohm R.A."/>
            <person name="Otillar R.P."/>
            <person name="Pangilinan J."/>
            <person name="Peng Y."/>
            <person name="Rokas A."/>
            <person name="Rosa C.A."/>
            <person name="Scheuner C."/>
            <person name="Sibirny A.A."/>
            <person name="Slot J.C."/>
            <person name="Stielow J.B."/>
            <person name="Sun H."/>
            <person name="Kurtzman C.P."/>
            <person name="Blackwell M."/>
            <person name="Grigoriev I.V."/>
            <person name="Jeffries T.W."/>
        </authorList>
    </citation>
    <scope>NUCLEOTIDE SEQUENCE [LARGE SCALE GENOMIC DNA]</scope>
    <source>
        <strain evidence="5">NRRL Y-17324</strain>
    </source>
</reference>
<dbReference type="GeneID" id="30981832"/>
<dbReference type="InterPro" id="IPR036249">
    <property type="entry name" value="Thioredoxin-like_sf"/>
</dbReference>
<dbReference type="InterPro" id="IPR036282">
    <property type="entry name" value="Glutathione-S-Trfase_C_sf"/>
</dbReference>
<evidence type="ECO:0000259" key="2">
    <source>
        <dbReference type="PROSITE" id="PS50404"/>
    </source>
</evidence>
<dbReference type="SFLD" id="SFLDS00019">
    <property type="entry name" value="Glutathione_Transferase_(cytos"/>
    <property type="match status" value="1"/>
</dbReference>
<evidence type="ECO:0000259" key="3">
    <source>
        <dbReference type="PROSITE" id="PS50405"/>
    </source>
</evidence>
<dbReference type="STRING" id="984487.A0A1E4SIA4"/>
<name>A0A1E4SIA4_9ASCO</name>
<dbReference type="RefSeq" id="XP_020064370.1">
    <property type="nucleotide sequence ID" value="XM_020207695.1"/>
</dbReference>
<dbReference type="InterPro" id="IPR004046">
    <property type="entry name" value="GST_C"/>
</dbReference>
<dbReference type="InterPro" id="IPR040079">
    <property type="entry name" value="Glutathione_S-Trfase"/>
</dbReference>
<keyword evidence="4" id="KW-0808">Transferase</keyword>
<dbReference type="PANTHER" id="PTHR44051">
    <property type="entry name" value="GLUTATHIONE S-TRANSFERASE-RELATED"/>
    <property type="match status" value="1"/>
</dbReference>
<dbReference type="Pfam" id="PF14497">
    <property type="entry name" value="GST_C_3"/>
    <property type="match status" value="1"/>
</dbReference>
<dbReference type="CDD" id="cd03046">
    <property type="entry name" value="GST_N_GTT1_like"/>
    <property type="match status" value="1"/>
</dbReference>
<dbReference type="Pfam" id="PF13409">
    <property type="entry name" value="GST_N_2"/>
    <property type="match status" value="1"/>
</dbReference>
<dbReference type="Proteomes" id="UP000094285">
    <property type="component" value="Unassembled WGS sequence"/>
</dbReference>
<dbReference type="SUPFAM" id="SSF52833">
    <property type="entry name" value="Thioredoxin-like"/>
    <property type="match status" value="1"/>
</dbReference>
<protein>
    <submittedName>
        <fullName evidence="4">Glutathione S-transferase</fullName>
    </submittedName>
</protein>
<evidence type="ECO:0000313" key="5">
    <source>
        <dbReference type="Proteomes" id="UP000094285"/>
    </source>
</evidence>
<dbReference type="SUPFAM" id="SSF47616">
    <property type="entry name" value="GST C-terminal domain-like"/>
    <property type="match status" value="1"/>
</dbReference>
<dbReference type="Gene3D" id="3.40.30.10">
    <property type="entry name" value="Glutaredoxin"/>
    <property type="match status" value="1"/>
</dbReference>
<sequence length="261" mass="30499">MASIQRKRDRFVLHWLDQSRSHRIVFLLELLDLDYEVKVHLRHPATWRGPKELFKVHPLGKSPILEIFHGDGLAPLVLAESGFIVQYLIRTYDYSELLTPTHPREKIQADYFMHYAEGTLQPLMISLLINSAAKDVAPRGLKSLTKIITKGLNNAYYYHEWLLNMDYLENQLAKESSGYFVGNKLTGADIMLTFPVYENIFDNEVGIKEITGMKEDLFKKYPRLAAWSMMIREHPVYNRVTEIMDEQLQEYITLHAKKKKK</sequence>
<dbReference type="Gene3D" id="1.20.1050.10">
    <property type="match status" value="1"/>
</dbReference>
<comment type="similarity">
    <text evidence="1">Belongs to the GST superfamily.</text>
</comment>
<gene>
    <name evidence="4" type="ORF">CANTADRAFT_26232</name>
</gene>
<feature type="domain" description="GST C-terminal" evidence="3">
    <location>
        <begin position="102"/>
        <end position="261"/>
    </location>
</feature>
<keyword evidence="5" id="KW-1185">Reference proteome</keyword>
<dbReference type="AlphaFoldDB" id="A0A1E4SIA4"/>
<proteinExistence type="inferred from homology"/>
<dbReference type="SFLD" id="SFLDG00358">
    <property type="entry name" value="Main_(cytGST)"/>
    <property type="match status" value="1"/>
</dbReference>
<dbReference type="OrthoDB" id="2098326at2759"/>
<dbReference type="PROSITE" id="PS50405">
    <property type="entry name" value="GST_CTER"/>
    <property type="match status" value="1"/>
</dbReference>
<dbReference type="InterPro" id="IPR010987">
    <property type="entry name" value="Glutathione-S-Trfase_C-like"/>
</dbReference>
<accession>A0A1E4SIA4</accession>
<evidence type="ECO:0000313" key="4">
    <source>
        <dbReference type="EMBL" id="ODV79248.1"/>
    </source>
</evidence>
<dbReference type="InterPro" id="IPR004045">
    <property type="entry name" value="Glutathione_S-Trfase_N"/>
</dbReference>
<feature type="domain" description="GST N-terminal" evidence="2">
    <location>
        <begin position="8"/>
        <end position="96"/>
    </location>
</feature>
<dbReference type="PANTHER" id="PTHR44051:SF9">
    <property type="entry name" value="GLUTATHIONE S-TRANSFERASE 1"/>
    <property type="match status" value="1"/>
</dbReference>
<evidence type="ECO:0000256" key="1">
    <source>
        <dbReference type="ARBA" id="ARBA00007409"/>
    </source>
</evidence>